<evidence type="ECO:0000256" key="2">
    <source>
        <dbReference type="ARBA" id="ARBA00022679"/>
    </source>
</evidence>
<comment type="similarity">
    <text evidence="4">Belongs to the class I-like SAM-binding methyltransferase superfamily.</text>
</comment>
<feature type="active site" description="Proton donor/acceptor" evidence="5">
    <location>
        <position position="503"/>
    </location>
</feature>
<evidence type="ECO:0000256" key="7">
    <source>
        <dbReference type="PIRSR" id="PIRSR015894-3"/>
    </source>
</evidence>
<dbReference type="InterPro" id="IPR007857">
    <property type="entry name" value="Arg_MeTrfase_PRMT5"/>
</dbReference>
<dbReference type="AlphaFoldDB" id="A0A0C3C854"/>
<reference evidence="11 12" key="1">
    <citation type="submission" date="2014-04" db="EMBL/GenBank/DDBJ databases">
        <authorList>
            <consortium name="DOE Joint Genome Institute"/>
            <person name="Kuo A."/>
            <person name="Gay G."/>
            <person name="Dore J."/>
            <person name="Kohler A."/>
            <person name="Nagy L.G."/>
            <person name="Floudas D."/>
            <person name="Copeland A."/>
            <person name="Barry K.W."/>
            <person name="Cichocki N."/>
            <person name="Veneault-Fourrey C."/>
            <person name="LaButti K."/>
            <person name="Lindquist E.A."/>
            <person name="Lipzen A."/>
            <person name="Lundell T."/>
            <person name="Morin E."/>
            <person name="Murat C."/>
            <person name="Sun H."/>
            <person name="Tunlid A."/>
            <person name="Henrissat B."/>
            <person name="Grigoriev I.V."/>
            <person name="Hibbett D.S."/>
            <person name="Martin F."/>
            <person name="Nordberg H.P."/>
            <person name="Cantor M.N."/>
            <person name="Hua S.X."/>
        </authorList>
    </citation>
    <scope>NUCLEOTIDE SEQUENCE [LARGE SCALE GENOMIC DNA]</scope>
    <source>
        <strain evidence="12">h7</strain>
    </source>
</reference>
<dbReference type="PIRSF" id="PIRSF015894">
    <property type="entry name" value="Skb1_MeTrfase"/>
    <property type="match status" value="1"/>
</dbReference>
<keyword evidence="3 4" id="KW-0949">S-adenosyl-L-methionine</keyword>
<dbReference type="SUPFAM" id="SSF53335">
    <property type="entry name" value="S-adenosyl-L-methionine-dependent methyltransferases"/>
    <property type="match status" value="1"/>
</dbReference>
<reference evidence="12" key="2">
    <citation type="submission" date="2015-01" db="EMBL/GenBank/DDBJ databases">
        <title>Evolutionary Origins and Diversification of the Mycorrhizal Mutualists.</title>
        <authorList>
            <consortium name="DOE Joint Genome Institute"/>
            <consortium name="Mycorrhizal Genomics Consortium"/>
            <person name="Kohler A."/>
            <person name="Kuo A."/>
            <person name="Nagy L.G."/>
            <person name="Floudas D."/>
            <person name="Copeland A."/>
            <person name="Barry K.W."/>
            <person name="Cichocki N."/>
            <person name="Veneault-Fourrey C."/>
            <person name="LaButti K."/>
            <person name="Lindquist E.A."/>
            <person name="Lipzen A."/>
            <person name="Lundell T."/>
            <person name="Morin E."/>
            <person name="Murat C."/>
            <person name="Riley R."/>
            <person name="Ohm R."/>
            <person name="Sun H."/>
            <person name="Tunlid A."/>
            <person name="Henrissat B."/>
            <person name="Grigoriev I.V."/>
            <person name="Hibbett D.S."/>
            <person name="Martin F."/>
        </authorList>
    </citation>
    <scope>NUCLEOTIDE SEQUENCE [LARGE SCALE GENOMIC DNA]</scope>
    <source>
        <strain evidence="12">h7</strain>
    </source>
</reference>
<protein>
    <recommendedName>
        <fullName evidence="4">Protein arginine N-methyltransferase</fullName>
    </recommendedName>
</protein>
<dbReference type="Pfam" id="PF17285">
    <property type="entry name" value="PRMT5_TIM"/>
    <property type="match status" value="1"/>
</dbReference>
<dbReference type="InterPro" id="IPR035248">
    <property type="entry name" value="PRMT5_C"/>
</dbReference>
<dbReference type="GO" id="GO:0006355">
    <property type="term" value="P:regulation of DNA-templated transcription"/>
    <property type="evidence" value="ECO:0007669"/>
    <property type="project" value="TreeGrafter"/>
</dbReference>
<dbReference type="InterPro" id="IPR029063">
    <property type="entry name" value="SAM-dependent_MTases_sf"/>
</dbReference>
<keyword evidence="1 4" id="KW-0489">Methyltransferase</keyword>
<accession>A0A0C3C854</accession>
<evidence type="ECO:0000313" key="12">
    <source>
        <dbReference type="Proteomes" id="UP000053424"/>
    </source>
</evidence>
<feature type="domain" description="PRMT5 arginine-N-methyltransferase" evidence="8">
    <location>
        <begin position="371"/>
        <end position="532"/>
    </location>
</feature>
<dbReference type="Gene3D" id="2.70.160.11">
    <property type="entry name" value="Hnrnp arginine n-methyltransferase1"/>
    <property type="match status" value="1"/>
</dbReference>
<gene>
    <name evidence="11" type="ORF">M413DRAFT_182333</name>
</gene>
<dbReference type="GO" id="GO:0005634">
    <property type="term" value="C:nucleus"/>
    <property type="evidence" value="ECO:0007669"/>
    <property type="project" value="TreeGrafter"/>
</dbReference>
<proteinExistence type="inferred from homology"/>
<evidence type="ECO:0000256" key="5">
    <source>
        <dbReference type="PIRSR" id="PIRSR015894-1"/>
    </source>
</evidence>
<dbReference type="STRING" id="686832.A0A0C3C854"/>
<evidence type="ECO:0000256" key="4">
    <source>
        <dbReference type="PIRNR" id="PIRNR015894"/>
    </source>
</evidence>
<dbReference type="InterPro" id="IPR025799">
    <property type="entry name" value="Arg_MeTrfase"/>
</dbReference>
<keyword evidence="12" id="KW-1185">Reference proteome</keyword>
<feature type="binding site" evidence="6">
    <location>
        <begin position="406"/>
        <end position="407"/>
    </location>
    <ligand>
        <name>S-adenosyl-L-methionine</name>
        <dbReference type="ChEBI" id="CHEBI:59789"/>
    </ligand>
</feature>
<feature type="active site" description="Proton donor/acceptor" evidence="5">
    <location>
        <position position="512"/>
    </location>
</feature>
<dbReference type="GO" id="GO:0005829">
    <property type="term" value="C:cytosol"/>
    <property type="evidence" value="ECO:0007669"/>
    <property type="project" value="TreeGrafter"/>
</dbReference>
<dbReference type="EMBL" id="KN831784">
    <property type="protein sequence ID" value="KIM39761.1"/>
    <property type="molecule type" value="Genomic_DNA"/>
</dbReference>
<dbReference type="InterPro" id="IPR035247">
    <property type="entry name" value="PRMT5_TIM"/>
</dbReference>
<keyword evidence="2 4" id="KW-0808">Transferase</keyword>
<feature type="binding site" evidence="6">
    <location>
        <position position="397"/>
    </location>
    <ligand>
        <name>S-adenosyl-L-methionine</name>
        <dbReference type="ChEBI" id="CHEBI:59789"/>
    </ligand>
</feature>
<dbReference type="Pfam" id="PF17286">
    <property type="entry name" value="PRMT5_C"/>
    <property type="match status" value="1"/>
</dbReference>
<dbReference type="OrthoDB" id="1368803at2759"/>
<evidence type="ECO:0000259" key="9">
    <source>
        <dbReference type="Pfam" id="PF17285"/>
    </source>
</evidence>
<feature type="domain" description="PRMT5 oligomerisation" evidence="10">
    <location>
        <begin position="535"/>
        <end position="786"/>
    </location>
</feature>
<evidence type="ECO:0000256" key="1">
    <source>
        <dbReference type="ARBA" id="ARBA00022603"/>
    </source>
</evidence>
<dbReference type="PANTHER" id="PTHR10738:SF0">
    <property type="entry name" value="PROTEIN ARGININE N-METHYLTRANSFERASE 5"/>
    <property type="match status" value="1"/>
</dbReference>
<evidence type="ECO:0000259" key="10">
    <source>
        <dbReference type="Pfam" id="PF17286"/>
    </source>
</evidence>
<evidence type="ECO:0000256" key="6">
    <source>
        <dbReference type="PIRSR" id="PIRSR015894-2"/>
    </source>
</evidence>
<evidence type="ECO:0000256" key="3">
    <source>
        <dbReference type="ARBA" id="ARBA00022691"/>
    </source>
</evidence>
<dbReference type="InterPro" id="IPR035075">
    <property type="entry name" value="PRMT5"/>
</dbReference>
<evidence type="ECO:0000313" key="11">
    <source>
        <dbReference type="EMBL" id="KIM39761.1"/>
    </source>
</evidence>
<dbReference type="Gene3D" id="3.20.20.150">
    <property type="entry name" value="Divalent-metal-dependent TIM barrel enzymes"/>
    <property type="match status" value="1"/>
</dbReference>
<dbReference type="GO" id="GO:0016274">
    <property type="term" value="F:protein-arginine N-methyltransferase activity"/>
    <property type="evidence" value="ECO:0007669"/>
    <property type="project" value="InterPro"/>
</dbReference>
<evidence type="ECO:0000259" key="8">
    <source>
        <dbReference type="Pfam" id="PF05185"/>
    </source>
</evidence>
<dbReference type="Proteomes" id="UP000053424">
    <property type="component" value="Unassembled WGS sequence"/>
</dbReference>
<dbReference type="Gene3D" id="3.40.50.150">
    <property type="entry name" value="Vaccinia Virus protein VP39"/>
    <property type="match status" value="1"/>
</dbReference>
<feature type="binding site" evidence="6">
    <location>
        <position position="460"/>
    </location>
    <ligand>
        <name>S-adenosyl-L-methionine</name>
        <dbReference type="ChEBI" id="CHEBI:59789"/>
    </ligand>
</feature>
<feature type="binding site" evidence="6">
    <location>
        <begin position="487"/>
        <end position="488"/>
    </location>
    <ligand>
        <name>S-adenosyl-L-methionine</name>
        <dbReference type="ChEBI" id="CHEBI:59789"/>
    </ligand>
</feature>
<dbReference type="GO" id="GO:0032259">
    <property type="term" value="P:methylation"/>
    <property type="evidence" value="ECO:0007669"/>
    <property type="project" value="UniProtKB-KW"/>
</dbReference>
<sequence length="788" mass="87865">MNYQDSAWDPSATLSTSFTLDDLSKASQKFQPTTSETYQTSILKVIGDAHDKGYKRVCMPLTTEKWKKRWSEMCLLPTERSDQDKESAAQAAETWRLNPAFERDEVTITRIDEAENIIVMISDWLELDAADDWVRHDAEIALKQELAYASYLNVHTAILPAPRNRDHVASYARIVNSCLNKSPYIYLSIRLPIYNPSSVFHPGSPISSFHPSSSSAISSPNPGAMPTPALVISESEQVPSTSGGSLNATWEMWDVIRSMCDYNSRLTLTLDLSPALPTTLGVLSKWAAESVRHIFLPSSTFIANMKGYPVLPKPTQQFIRDSMIHRPTIILAEVTEGHHSRGGEAAYSQYVRYLEKTSPAVEASKRTGTVENFAQGYQDYLQAPLQPLMDNLPSVTYQTFEQDPVKYMQYEEAMYRAFLDHPEGEKIVVCVAGAGRGPLIARCFKALERANREATIIAVEKNPNAFVTLQQRQATEWDNKVQLLFGDMRVIQVPEQADILVSELLGSFGDNELSPECLDGAMRFLKSTGISIPSSYTAHLAPLSSSKLYNEARSSKNDKSLETPYVVMFQAVNILSGTKATVDGRCGPQVQECWEFEHPRRDALLNRSGLPFTNSHNARSAKLCFYIPHAGILHGLAGYFEAVLYGNIGLSIHPQRKEQVSKDMLSWFPLFFPFKEPLYLPSNSELHVSIWRLTNDRQVWYEWHAESFILLPASLRAGEELLLGSPGLSPAPSFSLMGAPSPLIDSKEPDISRTATTEVTRMDGELEAVKIGHTSLHNPGGRSSWIGL</sequence>
<name>A0A0C3C854_HEBCY</name>
<dbReference type="PANTHER" id="PTHR10738">
    <property type="entry name" value="PROTEIN ARGININE N-METHYLTRANSFERASE 5"/>
    <property type="match status" value="1"/>
</dbReference>
<feature type="domain" description="PRMT5 TIM barrel" evidence="9">
    <location>
        <begin position="53"/>
        <end position="356"/>
    </location>
</feature>
<dbReference type="Pfam" id="PF05185">
    <property type="entry name" value="PRMT5"/>
    <property type="match status" value="1"/>
</dbReference>
<organism evidence="11 12">
    <name type="scientific">Hebeloma cylindrosporum</name>
    <dbReference type="NCBI Taxonomy" id="76867"/>
    <lineage>
        <taxon>Eukaryota</taxon>
        <taxon>Fungi</taxon>
        <taxon>Dikarya</taxon>
        <taxon>Basidiomycota</taxon>
        <taxon>Agaricomycotina</taxon>
        <taxon>Agaricomycetes</taxon>
        <taxon>Agaricomycetidae</taxon>
        <taxon>Agaricales</taxon>
        <taxon>Agaricineae</taxon>
        <taxon>Hymenogastraceae</taxon>
        <taxon>Hebeloma</taxon>
    </lineage>
</organism>
<feature type="site" description="Critical for specifying symmetric addition of methyl groups" evidence="7">
    <location>
        <position position="400"/>
    </location>
</feature>
<dbReference type="PROSITE" id="PS51678">
    <property type="entry name" value="SAM_MT_PRMT"/>
    <property type="match status" value="1"/>
</dbReference>
<dbReference type="HOGENOM" id="CLU_010247_0_0_1"/>